<protein>
    <submittedName>
        <fullName evidence="3">Uncharacterized protein</fullName>
    </submittedName>
</protein>
<evidence type="ECO:0000256" key="2">
    <source>
        <dbReference type="SAM" id="Phobius"/>
    </source>
</evidence>
<keyword evidence="2" id="KW-0472">Membrane</keyword>
<keyword evidence="2" id="KW-0812">Transmembrane</keyword>
<name>A0A9E7CWT2_9HYPH</name>
<reference evidence="3" key="1">
    <citation type="submission" date="2021-09" db="EMBL/GenBank/DDBJ databases">
        <title>Network and meta-omics reveal the key degrader and cooperation patterns in an efficient 1,4-dioxane-degrading microbial community.</title>
        <authorList>
            <person name="Dai C."/>
        </authorList>
    </citation>
    <scope>NUCLEOTIDE SEQUENCE</scope>
    <source>
        <strain evidence="3">ZM13</strain>
    </source>
</reference>
<sequence length="86" mass="9285">MIAAAVIALKWLASPIGRYLLVALLAAGAVSGIYLKGRSEGRAACIAEGEKDVIRTIERANDARAAADRRNADDGRLRDDDTFRRD</sequence>
<dbReference type="RefSeq" id="WP_244450721.1">
    <property type="nucleotide sequence ID" value="NZ_CP083239.1"/>
</dbReference>
<dbReference type="Proteomes" id="UP000831684">
    <property type="component" value="Chromosome"/>
</dbReference>
<accession>A0A9E7CWT2</accession>
<dbReference type="KEGG" id="apol:K9D25_10165"/>
<evidence type="ECO:0000313" key="4">
    <source>
        <dbReference type="Proteomes" id="UP000831684"/>
    </source>
</evidence>
<feature type="region of interest" description="Disordered" evidence="1">
    <location>
        <begin position="63"/>
        <end position="86"/>
    </location>
</feature>
<proteinExistence type="predicted"/>
<dbReference type="AlphaFoldDB" id="A0A9E7CWT2"/>
<dbReference type="EMBL" id="CP083239">
    <property type="protein sequence ID" value="UOK73028.1"/>
    <property type="molecule type" value="Genomic_DNA"/>
</dbReference>
<gene>
    <name evidence="3" type="ORF">K9D25_10165</name>
</gene>
<keyword evidence="2" id="KW-1133">Transmembrane helix</keyword>
<evidence type="ECO:0000313" key="3">
    <source>
        <dbReference type="EMBL" id="UOK73028.1"/>
    </source>
</evidence>
<organism evidence="3 4">
    <name type="scientific">Ancylobacter polymorphus</name>
    <dbReference type="NCBI Taxonomy" id="223390"/>
    <lineage>
        <taxon>Bacteria</taxon>
        <taxon>Pseudomonadati</taxon>
        <taxon>Pseudomonadota</taxon>
        <taxon>Alphaproteobacteria</taxon>
        <taxon>Hyphomicrobiales</taxon>
        <taxon>Xanthobacteraceae</taxon>
        <taxon>Ancylobacter</taxon>
    </lineage>
</organism>
<feature type="transmembrane region" description="Helical" evidence="2">
    <location>
        <begin position="16"/>
        <end position="35"/>
    </location>
</feature>
<evidence type="ECO:0000256" key="1">
    <source>
        <dbReference type="SAM" id="MobiDB-lite"/>
    </source>
</evidence>